<gene>
    <name evidence="1" type="ORF">IQ227_22645</name>
</gene>
<reference evidence="1 2" key="1">
    <citation type="submission" date="2020-10" db="EMBL/GenBank/DDBJ databases">
        <authorList>
            <person name="Castelo-Branco R."/>
            <person name="Eusebio N."/>
            <person name="Adriana R."/>
            <person name="Vieira A."/>
            <person name="Brugerolle De Fraissinette N."/>
            <person name="Rezende De Castro R."/>
            <person name="Schneider M.P."/>
            <person name="Vasconcelos V."/>
            <person name="Leao P.N."/>
        </authorList>
    </citation>
    <scope>NUCLEOTIDE SEQUENCE [LARGE SCALE GENOMIC DNA]</scope>
    <source>
        <strain evidence="1 2">LEGE 00250</strain>
    </source>
</reference>
<accession>A0ABR9VKY9</accession>
<keyword evidence="2" id="KW-1185">Reference proteome</keyword>
<proteinExistence type="predicted"/>
<sequence>MYNDLDVWNAIYALYELLIEKEQLETKYQKFFESHPVVFKILGFDTFQSYEKSSRKQLPFDNDRDFRPEPDFLCGNIESCTVTVFELKTPFVKPFIVERTDGKRRKLNAYAEEYVSQATEYAESILESREARSVVKSDLSLPTISSYQIIIVYGLTEGNDMAGVSRLLNNRKIPTTFLCYDLLLDNLVDSYLNTRRTTENRTGWSIVYHLIVDKEQLFPCSFIADHGSPKNNRLSVFIENGHIVYQCIDNDGEVHSLKSRIVYDQPIFLRFEFATDDNGIYLSLNVNNEERDLRVGSVNLNFNMQLTGFVFGTDISCKFFGRFYMLEAYYSPKTMSIEDKLGSYHYFKRKTLGISAGVRFDGKHYLVRNQSGNMSQSNPKYQPKYVNPIDSEI</sequence>
<organism evidence="1 2">
    <name type="scientific">Sphaerospermopsis aphanizomenoides LEGE 00250</name>
    <dbReference type="NCBI Taxonomy" id="2777972"/>
    <lineage>
        <taxon>Bacteria</taxon>
        <taxon>Bacillati</taxon>
        <taxon>Cyanobacteriota</taxon>
        <taxon>Cyanophyceae</taxon>
        <taxon>Nostocales</taxon>
        <taxon>Aphanizomenonaceae</taxon>
        <taxon>Sphaerospermopsis</taxon>
        <taxon>Sphaerospermopsis aphanizomenoides</taxon>
    </lineage>
</organism>
<protein>
    <submittedName>
        <fullName evidence="1">DUF4263 domain-containing protein</fullName>
    </submittedName>
</protein>
<name>A0ABR9VKY9_9CYAN</name>
<dbReference type="RefSeq" id="WP_193944107.1">
    <property type="nucleotide sequence ID" value="NZ_JADEWB010000206.1"/>
</dbReference>
<evidence type="ECO:0000313" key="1">
    <source>
        <dbReference type="EMBL" id="MBE9238737.1"/>
    </source>
</evidence>
<dbReference type="Proteomes" id="UP000606776">
    <property type="component" value="Unassembled WGS sequence"/>
</dbReference>
<dbReference type="EMBL" id="JADEWB010000206">
    <property type="protein sequence ID" value="MBE9238737.1"/>
    <property type="molecule type" value="Genomic_DNA"/>
</dbReference>
<comment type="caution">
    <text evidence="1">The sequence shown here is derived from an EMBL/GenBank/DDBJ whole genome shotgun (WGS) entry which is preliminary data.</text>
</comment>
<evidence type="ECO:0000313" key="2">
    <source>
        <dbReference type="Proteomes" id="UP000606776"/>
    </source>
</evidence>